<name>A0A1L5PHJ8_RHIET</name>
<geneLocation type="plasmid" evidence="2">
    <name>prsp8c3c</name>
</geneLocation>
<dbReference type="Proteomes" id="UP000185109">
    <property type="component" value="Plasmid pRsp8C3c"/>
</dbReference>
<sequence>MRDKSARQQGRRVTALIDNIPVERAAATARSIYGDCAKTAVAWCAIHARSDERSGDFAFWVRVFRHLGNDG</sequence>
<dbReference type="RefSeq" id="WP_074065222.1">
    <property type="nucleotide sequence ID" value="NZ_CP017244.1"/>
</dbReference>
<accession>A0A1L5PHJ8</accession>
<keyword evidence="1" id="KW-0614">Plasmid</keyword>
<evidence type="ECO:0000313" key="1">
    <source>
        <dbReference type="EMBL" id="APO79510.1"/>
    </source>
</evidence>
<dbReference type="EMBL" id="CP017244">
    <property type="protein sequence ID" value="APO79510.1"/>
    <property type="molecule type" value="Genomic_DNA"/>
</dbReference>
<proteinExistence type="predicted"/>
<gene>
    <name evidence="1" type="ORF">AM571_PC01779</name>
</gene>
<evidence type="ECO:0000313" key="2">
    <source>
        <dbReference type="Proteomes" id="UP000185109"/>
    </source>
</evidence>
<protein>
    <submittedName>
        <fullName evidence="1">Uncharacterized protein</fullName>
    </submittedName>
</protein>
<reference evidence="1 2" key="1">
    <citation type="submission" date="2016-09" db="EMBL/GenBank/DDBJ databases">
        <title>The complete genome sequences of Rhizobium gallicum, symbiovars gallicum and phaseoli, symbionts associated to common bean (Phaseolus vulgaris).</title>
        <authorList>
            <person name="Bustos P."/>
            <person name="Santamaria R.I."/>
            <person name="Perez-Carrascal O.M."/>
            <person name="Juarez S."/>
            <person name="Lozano L."/>
            <person name="Martinez-Flores I."/>
            <person name="Martinez-Romero E."/>
            <person name="Cevallos M."/>
            <person name="Romero D."/>
            <person name="Davila G."/>
            <person name="Gonzalez V."/>
        </authorList>
    </citation>
    <scope>NUCLEOTIDE SEQUENCE [LARGE SCALE GENOMIC DNA]</scope>
    <source>
        <strain evidence="1 2">8C-3</strain>
        <plasmid evidence="2">Plasmid prsp8c3c</plasmid>
    </source>
</reference>
<dbReference type="AlphaFoldDB" id="A0A1L5PHJ8"/>
<organism evidence="1 2">
    <name type="scientific">Rhizobium etli 8C-3</name>
    <dbReference type="NCBI Taxonomy" id="538025"/>
    <lineage>
        <taxon>Bacteria</taxon>
        <taxon>Pseudomonadati</taxon>
        <taxon>Pseudomonadota</taxon>
        <taxon>Alphaproteobacteria</taxon>
        <taxon>Hyphomicrobiales</taxon>
        <taxon>Rhizobiaceae</taxon>
        <taxon>Rhizobium/Agrobacterium group</taxon>
        <taxon>Rhizobium</taxon>
    </lineage>
</organism>